<dbReference type="InterPro" id="IPR000782">
    <property type="entry name" value="FAS1_domain"/>
</dbReference>
<dbReference type="RefSeq" id="WP_035074651.1">
    <property type="nucleotide sequence ID" value="NZ_JMIH01000021.1"/>
</dbReference>
<sequence length="170" mass="18474">MKKYFNICLLFLFTAISGYTTFDPVNEKKSLPDENTLMDIAVQTEFLSTLVKALQAGELAGTLQEDGPFTLFAPSNGAFDKLPSGTLQELMQPGNRQRLKEILNHHIVPGKITAADLSDGQTLKSLGDSNLNVRNKGNQIMINGATITTLDIGASNGVIHIVDSLILSRR</sequence>
<keyword evidence="3" id="KW-1185">Reference proteome</keyword>
<reference evidence="2 3" key="1">
    <citation type="submission" date="2014-04" db="EMBL/GenBank/DDBJ databases">
        <title>Characterization and application of a salt tolerant electro-active bacterium.</title>
        <authorList>
            <person name="Yang L."/>
            <person name="Wei S."/>
            <person name="Tay Q.X.M."/>
        </authorList>
    </citation>
    <scope>NUCLEOTIDE SEQUENCE [LARGE SCALE GENOMIC DNA]</scope>
    <source>
        <strain evidence="2 3">LY1</strain>
    </source>
</reference>
<dbReference type="InterPro" id="IPR050904">
    <property type="entry name" value="Adhesion/Biosynth-related"/>
</dbReference>
<dbReference type="SMART" id="SM00554">
    <property type="entry name" value="FAS1"/>
    <property type="match status" value="1"/>
</dbReference>
<comment type="caution">
    <text evidence="2">The sequence shown here is derived from an EMBL/GenBank/DDBJ whole genome shotgun (WGS) entry which is preliminary data.</text>
</comment>
<gene>
    <name evidence="2" type="ORF">EL17_11615</name>
</gene>
<dbReference type="PROSITE" id="PS50213">
    <property type="entry name" value="FAS1"/>
    <property type="match status" value="1"/>
</dbReference>
<name>A0A074LIE1_9BACT</name>
<dbReference type="SUPFAM" id="SSF82153">
    <property type="entry name" value="FAS1 domain"/>
    <property type="match status" value="1"/>
</dbReference>
<dbReference type="GO" id="GO:0005615">
    <property type="term" value="C:extracellular space"/>
    <property type="evidence" value="ECO:0007669"/>
    <property type="project" value="TreeGrafter"/>
</dbReference>
<dbReference type="Proteomes" id="UP000027821">
    <property type="component" value="Unassembled WGS sequence"/>
</dbReference>
<protein>
    <recommendedName>
        <fullName evidence="1">FAS1 domain-containing protein</fullName>
    </recommendedName>
</protein>
<dbReference type="Pfam" id="PF02469">
    <property type="entry name" value="Fasciclin"/>
    <property type="match status" value="1"/>
</dbReference>
<dbReference type="PANTHER" id="PTHR10900">
    <property type="entry name" value="PERIOSTIN-RELATED"/>
    <property type="match status" value="1"/>
</dbReference>
<organism evidence="2 3">
    <name type="scientific">Anditalea andensis</name>
    <dbReference type="NCBI Taxonomy" id="1048983"/>
    <lineage>
        <taxon>Bacteria</taxon>
        <taxon>Pseudomonadati</taxon>
        <taxon>Bacteroidota</taxon>
        <taxon>Cytophagia</taxon>
        <taxon>Cytophagales</taxon>
        <taxon>Cytophagaceae</taxon>
        <taxon>Anditalea</taxon>
    </lineage>
</organism>
<dbReference type="eggNOG" id="COG2335">
    <property type="taxonomic scope" value="Bacteria"/>
</dbReference>
<dbReference type="AlphaFoldDB" id="A0A074LIE1"/>
<accession>A0A074LIE1</accession>
<feature type="domain" description="FAS1" evidence="1">
    <location>
        <begin position="34"/>
        <end position="166"/>
    </location>
</feature>
<dbReference type="PANTHER" id="PTHR10900:SF77">
    <property type="entry name" value="FI19380P1"/>
    <property type="match status" value="1"/>
</dbReference>
<dbReference type="FunFam" id="2.30.180.10:FF:000032">
    <property type="entry name" value="Fasciclin domain-containing protein, putative"/>
    <property type="match status" value="1"/>
</dbReference>
<evidence type="ECO:0000313" key="3">
    <source>
        <dbReference type="Proteomes" id="UP000027821"/>
    </source>
</evidence>
<dbReference type="STRING" id="1048983.EL17_11615"/>
<dbReference type="EMBL" id="JMIH01000021">
    <property type="protein sequence ID" value="KEO73542.1"/>
    <property type="molecule type" value="Genomic_DNA"/>
</dbReference>
<dbReference type="InterPro" id="IPR036378">
    <property type="entry name" value="FAS1_dom_sf"/>
</dbReference>
<evidence type="ECO:0000259" key="1">
    <source>
        <dbReference type="PROSITE" id="PS50213"/>
    </source>
</evidence>
<proteinExistence type="predicted"/>
<evidence type="ECO:0000313" key="2">
    <source>
        <dbReference type="EMBL" id="KEO73542.1"/>
    </source>
</evidence>
<dbReference type="Gene3D" id="2.30.180.10">
    <property type="entry name" value="FAS1 domain"/>
    <property type="match status" value="1"/>
</dbReference>